<dbReference type="NCBIfam" id="NF033546">
    <property type="entry name" value="transpos_IS21"/>
    <property type="match status" value="1"/>
</dbReference>
<reference evidence="2" key="1">
    <citation type="submission" date="2021-05" db="EMBL/GenBank/DDBJ databases">
        <title>Energy efficiency and biological interactions define the core microbiome of deep oligotrophic groundwater.</title>
        <authorList>
            <person name="Mehrshad M."/>
            <person name="Lopez-Fernandez M."/>
            <person name="Bell E."/>
            <person name="Bernier-Latmani R."/>
            <person name="Bertilsson S."/>
            <person name="Dopson M."/>
        </authorList>
    </citation>
    <scope>NUCLEOTIDE SEQUENCE</scope>
    <source>
        <strain evidence="2">Modern_marine.mb.64</strain>
    </source>
</reference>
<name>A0A948RYA7_UNCEI</name>
<proteinExistence type="predicted"/>
<dbReference type="PROSITE" id="PS50994">
    <property type="entry name" value="INTEGRASE"/>
    <property type="match status" value="1"/>
</dbReference>
<dbReference type="Proteomes" id="UP000777784">
    <property type="component" value="Unassembled WGS sequence"/>
</dbReference>
<dbReference type="Pfam" id="PF22483">
    <property type="entry name" value="Mu-transpos_C_2"/>
    <property type="match status" value="1"/>
</dbReference>
<dbReference type="SUPFAM" id="SSF53098">
    <property type="entry name" value="Ribonuclease H-like"/>
    <property type="match status" value="1"/>
</dbReference>
<feature type="domain" description="Integrase catalytic" evidence="1">
    <location>
        <begin position="112"/>
        <end position="288"/>
    </location>
</feature>
<dbReference type="SUPFAM" id="SSF46689">
    <property type="entry name" value="Homeodomain-like"/>
    <property type="match status" value="1"/>
</dbReference>
<accession>A0A948RYA7</accession>
<comment type="caution">
    <text evidence="2">The sequence shown here is derived from an EMBL/GenBank/DDBJ whole genome shotgun (WGS) entry which is preliminary data.</text>
</comment>
<organism evidence="2 3">
    <name type="scientific">Eiseniibacteriota bacterium</name>
    <dbReference type="NCBI Taxonomy" id="2212470"/>
    <lineage>
        <taxon>Bacteria</taxon>
        <taxon>Candidatus Eiseniibacteriota</taxon>
    </lineage>
</organism>
<sequence length="505" mass="57722">MIPPELRARIRRFFFVEHWRIGTIATELGVHPDTVRRAIESERFNGTVPKLRCTLLDPYRAFIADVLERHPRLRSTRLFEMIRDRGYQGSAVQLRRYVRTVRPRPREAYLRLQTLPGEQGQVDWANFGKIRVGNASRNLSCFVLVLSWSRAMYARFALDQTLESFLRGHLEAFRTMGGVPRSLLYDNLKCVVLERVGDHIHFHPRLLDLAGHYHFAPKPCAVFRGNEKGRVERAIQYLRTSFFAARPFHSVTDLNVQLAAWIASTAHARKVPGDPTGRLVADALDEERARLLPLPEHDLECDHLRPIASGKTPYLRFDGNDYSIPHDRLRKVLTLIASEHLVRILDGTEEIARHTRSYDRGEVIEDPAHLAALAREKRHAHELRGRDLLRTTCPRADAFIDALALRGEPLAGHTSRLLKLLDRYGSAELDASIDEAISRGAISAVSVAHILDRRARSRHEAPPLDVVLPDDPRVRDLRVTPHSLSNYDNLCSYHETEENPHEHTD</sequence>
<dbReference type="InterPro" id="IPR001584">
    <property type="entry name" value="Integrase_cat-core"/>
</dbReference>
<dbReference type="GO" id="GO:0015074">
    <property type="term" value="P:DNA integration"/>
    <property type="evidence" value="ECO:0007669"/>
    <property type="project" value="InterPro"/>
</dbReference>
<evidence type="ECO:0000313" key="2">
    <source>
        <dbReference type="EMBL" id="MBU2693075.1"/>
    </source>
</evidence>
<protein>
    <submittedName>
        <fullName evidence="2">IS21 family transposase</fullName>
    </submittedName>
</protein>
<dbReference type="InterPro" id="IPR009057">
    <property type="entry name" value="Homeodomain-like_sf"/>
</dbReference>
<dbReference type="AlphaFoldDB" id="A0A948RYA7"/>
<evidence type="ECO:0000313" key="3">
    <source>
        <dbReference type="Proteomes" id="UP000777784"/>
    </source>
</evidence>
<dbReference type="InterPro" id="IPR054353">
    <property type="entry name" value="IstA-like_C"/>
</dbReference>
<evidence type="ECO:0000259" key="1">
    <source>
        <dbReference type="PROSITE" id="PS50994"/>
    </source>
</evidence>
<gene>
    <name evidence="2" type="primary">istA</name>
    <name evidence="2" type="ORF">KJ970_19335</name>
</gene>
<dbReference type="PANTHER" id="PTHR35004:SF7">
    <property type="entry name" value="INTEGRASE PROTEIN"/>
    <property type="match status" value="1"/>
</dbReference>
<dbReference type="EMBL" id="JAHJDP010000110">
    <property type="protein sequence ID" value="MBU2693075.1"/>
    <property type="molecule type" value="Genomic_DNA"/>
</dbReference>
<dbReference type="InterPro" id="IPR012337">
    <property type="entry name" value="RNaseH-like_sf"/>
</dbReference>
<dbReference type="PANTHER" id="PTHR35004">
    <property type="entry name" value="TRANSPOSASE RV3428C-RELATED"/>
    <property type="match status" value="1"/>
</dbReference>